<accession>A0A9P7FY13</accession>
<comment type="caution">
    <text evidence="8">The sequence shown here is derived from an EMBL/GenBank/DDBJ whole genome shotgun (WGS) entry which is preliminary data.</text>
</comment>
<dbReference type="Gene3D" id="3.40.50.1820">
    <property type="entry name" value="alpha/beta hydrolase"/>
    <property type="match status" value="1"/>
</dbReference>
<gene>
    <name evidence="8" type="ORF">DXG03_008885</name>
</gene>
<keyword evidence="5 7" id="KW-0378">Hydrolase</keyword>
<dbReference type="GO" id="GO:0004185">
    <property type="term" value="F:serine-type carboxypeptidase activity"/>
    <property type="evidence" value="ECO:0007669"/>
    <property type="project" value="UniProtKB-UniRule"/>
</dbReference>
<reference evidence="8" key="1">
    <citation type="submission" date="2020-07" db="EMBL/GenBank/DDBJ databases">
        <authorList>
            <person name="Nieuwenhuis M."/>
            <person name="Van De Peppel L.J.J."/>
        </authorList>
    </citation>
    <scope>NUCLEOTIDE SEQUENCE</scope>
    <source>
        <strain evidence="8">AP01</strain>
        <tissue evidence="8">Mycelium</tissue>
    </source>
</reference>
<dbReference type="OrthoDB" id="443318at2759"/>
<evidence type="ECO:0000313" key="8">
    <source>
        <dbReference type="EMBL" id="KAG5640374.1"/>
    </source>
</evidence>
<comment type="similarity">
    <text evidence="1 7">Belongs to the peptidase S10 family.</text>
</comment>
<name>A0A9P7FY13_9AGAR</name>
<keyword evidence="3 7" id="KW-0645">Protease</keyword>
<evidence type="ECO:0000256" key="5">
    <source>
        <dbReference type="ARBA" id="ARBA00022801"/>
    </source>
</evidence>
<keyword evidence="9" id="KW-1185">Reference proteome</keyword>
<dbReference type="GO" id="GO:0006508">
    <property type="term" value="P:proteolysis"/>
    <property type="evidence" value="ECO:0007669"/>
    <property type="project" value="UniProtKB-KW"/>
</dbReference>
<dbReference type="PROSITE" id="PS00131">
    <property type="entry name" value="CARBOXYPEPT_SER_SER"/>
    <property type="match status" value="1"/>
</dbReference>
<dbReference type="EMBL" id="JABCKV010000793">
    <property type="protein sequence ID" value="KAG5640374.1"/>
    <property type="molecule type" value="Genomic_DNA"/>
</dbReference>
<evidence type="ECO:0000256" key="1">
    <source>
        <dbReference type="ARBA" id="ARBA00009431"/>
    </source>
</evidence>
<reference evidence="8" key="2">
    <citation type="submission" date="2021-10" db="EMBL/GenBank/DDBJ databases">
        <title>Phylogenomics reveals ancestral predisposition of the termite-cultivated fungus Termitomyces towards a domesticated lifestyle.</title>
        <authorList>
            <person name="Auxier B."/>
            <person name="Grum-Grzhimaylo A."/>
            <person name="Cardenas M.E."/>
            <person name="Lodge J.D."/>
            <person name="Laessoe T."/>
            <person name="Pedersen O."/>
            <person name="Smith M.E."/>
            <person name="Kuyper T.W."/>
            <person name="Franco-Molano E.A."/>
            <person name="Baroni T.J."/>
            <person name="Aanen D.K."/>
        </authorList>
    </citation>
    <scope>NUCLEOTIDE SEQUENCE</scope>
    <source>
        <strain evidence="8">AP01</strain>
        <tissue evidence="8">Mycelium</tissue>
    </source>
</reference>
<dbReference type="InterPro" id="IPR018202">
    <property type="entry name" value="Ser_caboxypep_ser_AS"/>
</dbReference>
<keyword evidence="6" id="KW-0325">Glycoprotein</keyword>
<evidence type="ECO:0000256" key="2">
    <source>
        <dbReference type="ARBA" id="ARBA00022645"/>
    </source>
</evidence>
<evidence type="ECO:0000313" key="9">
    <source>
        <dbReference type="Proteomes" id="UP000775547"/>
    </source>
</evidence>
<sequence length="151" mass="16428">ISDANGTKHFPESWNSNANVFFIDQPVGVGYSYADFGEAVGGTEDAAKDIAAFVAVFFENFSKFKGRAFHLAGESYAGRYLPLFASEVYDQNARLVEAGVTPINIASIIIGESMIWGQEDLILPSFLIGNGWTDALSMVQELTPMLFLQSS</sequence>
<dbReference type="PANTHER" id="PTHR11802">
    <property type="entry name" value="SERINE PROTEASE FAMILY S10 SERINE CARBOXYPEPTIDASE"/>
    <property type="match status" value="1"/>
</dbReference>
<dbReference type="PRINTS" id="PR00724">
    <property type="entry name" value="CRBOXYPTASEC"/>
</dbReference>
<organism evidence="8 9">
    <name type="scientific">Asterophora parasitica</name>
    <dbReference type="NCBI Taxonomy" id="117018"/>
    <lineage>
        <taxon>Eukaryota</taxon>
        <taxon>Fungi</taxon>
        <taxon>Dikarya</taxon>
        <taxon>Basidiomycota</taxon>
        <taxon>Agaricomycotina</taxon>
        <taxon>Agaricomycetes</taxon>
        <taxon>Agaricomycetidae</taxon>
        <taxon>Agaricales</taxon>
        <taxon>Tricholomatineae</taxon>
        <taxon>Lyophyllaceae</taxon>
        <taxon>Asterophora</taxon>
    </lineage>
</organism>
<evidence type="ECO:0000256" key="4">
    <source>
        <dbReference type="ARBA" id="ARBA00022729"/>
    </source>
</evidence>
<protein>
    <recommendedName>
        <fullName evidence="7">Carboxypeptidase</fullName>
        <ecNumber evidence="7">3.4.16.-</ecNumber>
    </recommendedName>
</protein>
<feature type="non-terminal residue" evidence="8">
    <location>
        <position position="151"/>
    </location>
</feature>
<evidence type="ECO:0000256" key="3">
    <source>
        <dbReference type="ARBA" id="ARBA00022670"/>
    </source>
</evidence>
<dbReference type="Pfam" id="PF00450">
    <property type="entry name" value="Peptidase_S10"/>
    <property type="match status" value="1"/>
</dbReference>
<evidence type="ECO:0000256" key="7">
    <source>
        <dbReference type="RuleBase" id="RU361156"/>
    </source>
</evidence>
<dbReference type="EC" id="3.4.16.-" evidence="7"/>
<dbReference type="InterPro" id="IPR029058">
    <property type="entry name" value="AB_hydrolase_fold"/>
</dbReference>
<dbReference type="SUPFAM" id="SSF53474">
    <property type="entry name" value="alpha/beta-Hydrolases"/>
    <property type="match status" value="1"/>
</dbReference>
<dbReference type="Proteomes" id="UP000775547">
    <property type="component" value="Unassembled WGS sequence"/>
</dbReference>
<dbReference type="AlphaFoldDB" id="A0A9P7FY13"/>
<proteinExistence type="inferred from homology"/>
<keyword evidence="4" id="KW-0732">Signal</keyword>
<dbReference type="PANTHER" id="PTHR11802:SF113">
    <property type="entry name" value="SERINE CARBOXYPEPTIDASE CTSA-4.1"/>
    <property type="match status" value="1"/>
</dbReference>
<keyword evidence="2 7" id="KW-0121">Carboxypeptidase</keyword>
<evidence type="ECO:0000256" key="6">
    <source>
        <dbReference type="ARBA" id="ARBA00023180"/>
    </source>
</evidence>
<dbReference type="InterPro" id="IPR001563">
    <property type="entry name" value="Peptidase_S10"/>
</dbReference>
<dbReference type="GO" id="GO:0000324">
    <property type="term" value="C:fungal-type vacuole"/>
    <property type="evidence" value="ECO:0007669"/>
    <property type="project" value="TreeGrafter"/>
</dbReference>